<feature type="compositionally biased region" description="Low complexity" evidence="1">
    <location>
        <begin position="34"/>
        <end position="44"/>
    </location>
</feature>
<reference evidence="2 3" key="1">
    <citation type="submission" date="2019-06" db="EMBL/GenBank/DDBJ databases">
        <title>Genome Sequence of the Brown Rot Fungal Pathogen Monilinia fructicola.</title>
        <authorList>
            <person name="De Miccolis Angelini R.M."/>
            <person name="Landi L."/>
            <person name="Abate D."/>
            <person name="Pollastro S."/>
            <person name="Romanazzi G."/>
            <person name="Faretra F."/>
        </authorList>
    </citation>
    <scope>NUCLEOTIDE SEQUENCE [LARGE SCALE GENOMIC DNA]</scope>
    <source>
        <strain evidence="2 3">Mfrc123</strain>
    </source>
</reference>
<feature type="region of interest" description="Disordered" evidence="1">
    <location>
        <begin position="149"/>
        <end position="201"/>
    </location>
</feature>
<feature type="compositionally biased region" description="Polar residues" evidence="1">
    <location>
        <begin position="75"/>
        <end position="95"/>
    </location>
</feature>
<feature type="region of interest" description="Disordered" evidence="1">
    <location>
        <begin position="73"/>
        <end position="132"/>
    </location>
</feature>
<feature type="region of interest" description="Disordered" evidence="1">
    <location>
        <begin position="328"/>
        <end position="347"/>
    </location>
</feature>
<name>A0A5M9JL82_MONFR</name>
<dbReference type="AlphaFoldDB" id="A0A5M9JL82"/>
<accession>A0A5M9JL82</accession>
<organism evidence="2 3">
    <name type="scientific">Monilinia fructicola</name>
    <name type="common">Brown rot fungus</name>
    <name type="synonym">Ciboria fructicola</name>
    <dbReference type="NCBI Taxonomy" id="38448"/>
    <lineage>
        <taxon>Eukaryota</taxon>
        <taxon>Fungi</taxon>
        <taxon>Dikarya</taxon>
        <taxon>Ascomycota</taxon>
        <taxon>Pezizomycotina</taxon>
        <taxon>Leotiomycetes</taxon>
        <taxon>Helotiales</taxon>
        <taxon>Sclerotiniaceae</taxon>
        <taxon>Monilinia</taxon>
    </lineage>
</organism>
<comment type="caution">
    <text evidence="2">The sequence shown here is derived from an EMBL/GenBank/DDBJ whole genome shotgun (WGS) entry which is preliminary data.</text>
</comment>
<feature type="compositionally biased region" description="Basic residues" evidence="1">
    <location>
        <begin position="331"/>
        <end position="347"/>
    </location>
</feature>
<dbReference type="Proteomes" id="UP000322873">
    <property type="component" value="Unassembled WGS sequence"/>
</dbReference>
<feature type="compositionally biased region" description="Polar residues" evidence="1">
    <location>
        <begin position="173"/>
        <end position="193"/>
    </location>
</feature>
<gene>
    <name evidence="2" type="ORF">EYC84_007735</name>
</gene>
<evidence type="ECO:0000313" key="3">
    <source>
        <dbReference type="Proteomes" id="UP000322873"/>
    </source>
</evidence>
<keyword evidence="3" id="KW-1185">Reference proteome</keyword>
<dbReference type="EMBL" id="VICG01000009">
    <property type="protein sequence ID" value="KAA8568739.1"/>
    <property type="molecule type" value="Genomic_DNA"/>
</dbReference>
<evidence type="ECO:0000313" key="2">
    <source>
        <dbReference type="EMBL" id="KAA8568739.1"/>
    </source>
</evidence>
<evidence type="ECO:0000256" key="1">
    <source>
        <dbReference type="SAM" id="MobiDB-lite"/>
    </source>
</evidence>
<protein>
    <submittedName>
        <fullName evidence="2">Uncharacterized protein</fullName>
    </submittedName>
</protein>
<feature type="compositionally biased region" description="Polar residues" evidence="1">
    <location>
        <begin position="1"/>
        <end position="22"/>
    </location>
</feature>
<feature type="region of interest" description="Disordered" evidence="1">
    <location>
        <begin position="1"/>
        <end position="59"/>
    </location>
</feature>
<proteinExistence type="predicted"/>
<sequence length="347" mass="39550">MTQKLTSHQPIPQSLYTTNGINTYSPPHPPHPLPTSTSTSTSTSISNHRTRTQLPMPIPWNLRTKKQSLHPLSTIHHTNQPPTPQQKLSNDSNPRPRTKPYASDENHSPNLPSTTQQSNLPNLPIPPQSPLGFRHAIQMTDNHADHQLSLELEPGPPQRCESTDNPCRDHAILSSTSIAPPQDPTLSKPSSSCRLRPQDPRRRNDRGIVVWVAVPSDSWAIRAEESSWKEEALDLWRCEAEREDCRSQFLSSLALGAIEIRDHIRLLHRFFLHLIYSSVRQRLFVCFLIAVQAQNLIRDRILTLPLYQPRPPIAMTPNLSDVMLYTAHQNQRPKKSRKHTRMKMNPI</sequence>
<feature type="compositionally biased region" description="Polar residues" evidence="1">
    <location>
        <begin position="108"/>
        <end position="121"/>
    </location>
</feature>